<evidence type="ECO:0000313" key="2">
    <source>
        <dbReference type="Proteomes" id="UP001063166"/>
    </source>
</evidence>
<dbReference type="AlphaFoldDB" id="A0A9P3UQH5"/>
<sequence>MEILTESLVKAGKHGVDMTCADGFICGMWPILAAYVADYPEQCLVACCMENRCPICKVHPTKRGSHEPCHWRDQHETIQLLAKKETGCRDADIKSQYDNLGLRPIYPLFWVKLPHSNIFQSFTSDLLHQLHKGVFKDHLVRWCTNLVREQELNARFKSMTSHPGLRHFKNGISSVSEWTGAEHKAMERVFLGLLAGAVEDRVLAAVRAVLDFIFYSSLITYLTNHSISLAGSR</sequence>
<reference evidence="1" key="1">
    <citation type="submission" date="2022-07" db="EMBL/GenBank/DDBJ databases">
        <title>The genome of Lyophyllum shimeji provides insight into the initial evolution of ectomycorrhizal fungal genome.</title>
        <authorList>
            <person name="Kobayashi Y."/>
            <person name="Shibata T."/>
            <person name="Hirakawa H."/>
            <person name="Shigenobu S."/>
            <person name="Nishiyama T."/>
            <person name="Yamada A."/>
            <person name="Hasebe M."/>
            <person name="Kawaguchi M."/>
        </authorList>
    </citation>
    <scope>NUCLEOTIDE SEQUENCE</scope>
    <source>
        <strain evidence="1">AT787</strain>
    </source>
</reference>
<dbReference type="OrthoDB" id="2418900at2759"/>
<accession>A0A9P3UQH5</accession>
<proteinExistence type="predicted"/>
<dbReference type="Pfam" id="PF18759">
    <property type="entry name" value="Plavaka"/>
    <property type="match status" value="1"/>
</dbReference>
<dbReference type="InterPro" id="IPR041078">
    <property type="entry name" value="Plavaka"/>
</dbReference>
<gene>
    <name evidence="1" type="ORF">LshimejAT787_1501280</name>
</gene>
<organism evidence="1 2">
    <name type="scientific">Lyophyllum shimeji</name>
    <name type="common">Hon-shimeji</name>
    <name type="synonym">Tricholoma shimeji</name>
    <dbReference type="NCBI Taxonomy" id="47721"/>
    <lineage>
        <taxon>Eukaryota</taxon>
        <taxon>Fungi</taxon>
        <taxon>Dikarya</taxon>
        <taxon>Basidiomycota</taxon>
        <taxon>Agaricomycotina</taxon>
        <taxon>Agaricomycetes</taxon>
        <taxon>Agaricomycetidae</taxon>
        <taxon>Agaricales</taxon>
        <taxon>Tricholomatineae</taxon>
        <taxon>Lyophyllaceae</taxon>
        <taxon>Lyophyllum</taxon>
    </lineage>
</organism>
<keyword evidence="2" id="KW-1185">Reference proteome</keyword>
<protein>
    <submittedName>
        <fullName evidence="1">Zn-finger domain-containing protein</fullName>
    </submittedName>
</protein>
<evidence type="ECO:0000313" key="1">
    <source>
        <dbReference type="EMBL" id="GLB43944.1"/>
    </source>
</evidence>
<comment type="caution">
    <text evidence="1">The sequence shown here is derived from an EMBL/GenBank/DDBJ whole genome shotgun (WGS) entry which is preliminary data.</text>
</comment>
<dbReference type="Proteomes" id="UP001063166">
    <property type="component" value="Unassembled WGS sequence"/>
</dbReference>
<name>A0A9P3UQH5_LYOSH</name>
<dbReference type="EMBL" id="BRPK01000015">
    <property type="protein sequence ID" value="GLB43944.1"/>
    <property type="molecule type" value="Genomic_DNA"/>
</dbReference>